<reference evidence="6" key="1">
    <citation type="journal article" date="2019" name="Int. J. Syst. Evol. Microbiol.">
        <title>The Global Catalogue of Microorganisms (GCM) 10K type strain sequencing project: providing services to taxonomists for standard genome sequencing and annotation.</title>
        <authorList>
            <consortium name="The Broad Institute Genomics Platform"/>
            <consortium name="The Broad Institute Genome Sequencing Center for Infectious Disease"/>
            <person name="Wu L."/>
            <person name="Ma J."/>
        </authorList>
    </citation>
    <scope>NUCLEOTIDE SEQUENCE [LARGE SCALE GENOMIC DNA]</scope>
    <source>
        <strain evidence="6">JCM 18302</strain>
    </source>
</reference>
<dbReference type="Proteomes" id="UP001500804">
    <property type="component" value="Unassembled WGS sequence"/>
</dbReference>
<dbReference type="Gene3D" id="3.40.190.10">
    <property type="entry name" value="Periplasmic binding protein-like II"/>
    <property type="match status" value="2"/>
</dbReference>
<keyword evidence="6" id="KW-1185">Reference proteome</keyword>
<gene>
    <name evidence="5" type="ORF">GCM10023320_00080</name>
</gene>
<proteinExistence type="inferred from homology"/>
<comment type="subcellular location">
    <subcellularLocation>
        <location evidence="1">Periplasm</location>
    </subcellularLocation>
</comment>
<dbReference type="InterPro" id="IPR015168">
    <property type="entry name" value="SsuA/THI5"/>
</dbReference>
<evidence type="ECO:0000256" key="1">
    <source>
        <dbReference type="ARBA" id="ARBA00004418"/>
    </source>
</evidence>
<name>A0ABP9NAU7_9PSEU</name>
<organism evidence="5 6">
    <name type="scientific">Pseudonocardia adelaidensis</name>
    <dbReference type="NCBI Taxonomy" id="648754"/>
    <lineage>
        <taxon>Bacteria</taxon>
        <taxon>Bacillati</taxon>
        <taxon>Actinomycetota</taxon>
        <taxon>Actinomycetes</taxon>
        <taxon>Pseudonocardiales</taxon>
        <taxon>Pseudonocardiaceae</taxon>
        <taxon>Pseudonocardia</taxon>
    </lineage>
</organism>
<feature type="domain" description="SsuA/THI5-like" evidence="4">
    <location>
        <begin position="57"/>
        <end position="268"/>
    </location>
</feature>
<sequence>MRAQQRRFPEARMHNGVKAVALAAVMVVAAACGGGGGSTPGSTEITVNIVPFTPNAVLFLGMEKGMFAKRGIEVELQRSASPVPVVASLLAEQADFGFVTTPVLINANREGTPVKCVAPVDGQISPERDASALVAAAGSGIDSLDDLSGKSVAVVQLASINLIGAKKLIDDAGATGTEYIAMPFPQMPQALADGRVDAAVITSPYLETALDAGAVVLAHPSSDLFPNGTVYCYAATAQYLEGNAAVAQGFHDAMAEAIGYAKDHEDEALATLVEQLDLTPEQAQAQIIPTNYVPEVNLDSIAAIQDLMAEQGAINSTVDPADLVWQAGAGSP</sequence>
<evidence type="ECO:0000313" key="5">
    <source>
        <dbReference type="EMBL" id="GAA5109487.1"/>
    </source>
</evidence>
<comment type="similarity">
    <text evidence="2">Belongs to the bacterial solute-binding protein SsuA/TauA family.</text>
</comment>
<comment type="caution">
    <text evidence="5">The sequence shown here is derived from an EMBL/GenBank/DDBJ whole genome shotgun (WGS) entry which is preliminary data.</text>
</comment>
<protein>
    <recommendedName>
        <fullName evidence="4">SsuA/THI5-like domain-containing protein</fullName>
    </recommendedName>
</protein>
<dbReference type="PANTHER" id="PTHR30024">
    <property type="entry name" value="ALIPHATIC SULFONATES-BINDING PROTEIN-RELATED"/>
    <property type="match status" value="1"/>
</dbReference>
<evidence type="ECO:0000256" key="3">
    <source>
        <dbReference type="ARBA" id="ARBA00022729"/>
    </source>
</evidence>
<dbReference type="EMBL" id="BAABJO010000001">
    <property type="protein sequence ID" value="GAA5109487.1"/>
    <property type="molecule type" value="Genomic_DNA"/>
</dbReference>
<dbReference type="SUPFAM" id="SSF53850">
    <property type="entry name" value="Periplasmic binding protein-like II"/>
    <property type="match status" value="1"/>
</dbReference>
<dbReference type="Pfam" id="PF09084">
    <property type="entry name" value="NMT1"/>
    <property type="match status" value="1"/>
</dbReference>
<evidence type="ECO:0000259" key="4">
    <source>
        <dbReference type="Pfam" id="PF09084"/>
    </source>
</evidence>
<evidence type="ECO:0000313" key="6">
    <source>
        <dbReference type="Proteomes" id="UP001500804"/>
    </source>
</evidence>
<evidence type="ECO:0000256" key="2">
    <source>
        <dbReference type="ARBA" id="ARBA00010742"/>
    </source>
</evidence>
<keyword evidence="3" id="KW-0732">Signal</keyword>
<dbReference type="PANTHER" id="PTHR30024:SF47">
    <property type="entry name" value="TAURINE-BINDING PERIPLASMIC PROTEIN"/>
    <property type="match status" value="1"/>
</dbReference>
<accession>A0ABP9NAU7</accession>
<dbReference type="PROSITE" id="PS51257">
    <property type="entry name" value="PROKAR_LIPOPROTEIN"/>
    <property type="match status" value="1"/>
</dbReference>